<keyword evidence="7 14" id="KW-0732">Signal</keyword>
<evidence type="ECO:0000256" key="11">
    <source>
        <dbReference type="ARBA" id="ARBA00023316"/>
    </source>
</evidence>
<keyword evidence="10" id="KW-0573">Peptidoglycan synthesis</keyword>
<dbReference type="RefSeq" id="WP_345918318.1">
    <property type="nucleotide sequence ID" value="NZ_JBDIVE010000001.1"/>
</dbReference>
<sequence length="380" mass="41837">MKLRWILPVCLALLSNLACADALPQAPELAARSWLLLDAGSNQVLASARPDDRAEPASLTKLMTAYVVFQALRAKTISLNQQVTISDRVYQVARSREESVMFLDPRKPVTVDELIHGVIIQSGNDACVALAELVAGSEAKFVERMNREAQRLGMTNTHFQNVTGITEAGHYSTPRDLAKIATAIIRDFPEYFPIYSQKQFTYNKITQPNRNRLLWQDASVDGMKTGHTAAAGYCLVSTARRGPRRVVSVVMGTASDKARAQESQKLLNFAFEAFDLVQFFKAQQTVGALPLREGKLDKVNAGFMNDLLISVPHGRAAEVKLQLLPAAGLKAPLARGAKLGSLRLLLDGQVLGEYPLLALQDVERANWFMRSIEGLRNALH</sequence>
<dbReference type="InterPro" id="IPR015956">
    <property type="entry name" value="Peniciliin-bd_prot_C_sf"/>
</dbReference>
<comment type="caution">
    <text evidence="16">The sequence shown here is derived from an EMBL/GenBank/DDBJ whole genome shotgun (WGS) entry which is preliminary data.</text>
</comment>
<feature type="domain" description="Peptidase S11 D-Ala-D-Ala carboxypeptidase A C-terminal" evidence="15">
    <location>
        <begin position="274"/>
        <end position="364"/>
    </location>
</feature>
<evidence type="ECO:0000256" key="14">
    <source>
        <dbReference type="SAM" id="SignalP"/>
    </source>
</evidence>
<dbReference type="EMBL" id="JBDIVE010000001">
    <property type="protein sequence ID" value="MEN3067554.1"/>
    <property type="molecule type" value="Genomic_DNA"/>
</dbReference>
<accession>A0ABU9YUZ9</accession>
<evidence type="ECO:0000256" key="7">
    <source>
        <dbReference type="ARBA" id="ARBA00022729"/>
    </source>
</evidence>
<dbReference type="InterPro" id="IPR012338">
    <property type="entry name" value="Beta-lactam/transpept-like"/>
</dbReference>
<feature type="chain" id="PRO_5046631599" description="serine-type D-Ala-D-Ala carboxypeptidase" evidence="14">
    <location>
        <begin position="21"/>
        <end position="380"/>
    </location>
</feature>
<dbReference type="InterPro" id="IPR012907">
    <property type="entry name" value="Peptidase_S11_C"/>
</dbReference>
<comment type="function">
    <text evidence="1">Removes C-terminal D-alanyl residues from sugar-peptide cell wall precursors.</text>
</comment>
<evidence type="ECO:0000256" key="8">
    <source>
        <dbReference type="ARBA" id="ARBA00022801"/>
    </source>
</evidence>
<evidence type="ECO:0000256" key="9">
    <source>
        <dbReference type="ARBA" id="ARBA00022960"/>
    </source>
</evidence>
<evidence type="ECO:0000256" key="12">
    <source>
        <dbReference type="ARBA" id="ARBA00034000"/>
    </source>
</evidence>
<evidence type="ECO:0000256" key="6">
    <source>
        <dbReference type="ARBA" id="ARBA00022670"/>
    </source>
</evidence>
<dbReference type="Proteomes" id="UP001410394">
    <property type="component" value="Unassembled WGS sequence"/>
</dbReference>
<dbReference type="SUPFAM" id="SSF69189">
    <property type="entry name" value="Penicillin-binding protein associated domain"/>
    <property type="match status" value="1"/>
</dbReference>
<dbReference type="SMART" id="SM00936">
    <property type="entry name" value="PBP5_C"/>
    <property type="match status" value="1"/>
</dbReference>
<comment type="catalytic activity">
    <reaction evidence="12">
        <text>Preferential cleavage: (Ac)2-L-Lys-D-Ala-|-D-Ala. Also transpeptidation of peptidyl-alanyl moieties that are N-acyl substituents of D-alanine.</text>
        <dbReference type="EC" id="3.4.16.4"/>
    </reaction>
</comment>
<dbReference type="PRINTS" id="PR00725">
    <property type="entry name" value="DADACBPTASE1"/>
</dbReference>
<keyword evidence="6" id="KW-0645">Protease</keyword>
<dbReference type="InterPro" id="IPR037167">
    <property type="entry name" value="Peptidase_S11_C_sf"/>
</dbReference>
<dbReference type="Pfam" id="PF07943">
    <property type="entry name" value="PBP5_C"/>
    <property type="match status" value="1"/>
</dbReference>
<dbReference type="PANTHER" id="PTHR21581:SF6">
    <property type="entry name" value="TRAFFICKING PROTEIN PARTICLE COMPLEX SUBUNIT 12"/>
    <property type="match status" value="1"/>
</dbReference>
<protein>
    <recommendedName>
        <fullName evidence="4">serine-type D-Ala-D-Ala carboxypeptidase</fullName>
        <ecNumber evidence="4">3.4.16.4</ecNumber>
    </recommendedName>
</protein>
<dbReference type="Gene3D" id="3.40.710.10">
    <property type="entry name" value="DD-peptidase/beta-lactamase superfamily"/>
    <property type="match status" value="1"/>
</dbReference>
<organism evidence="16 17">
    <name type="scientific">Uliginosibacterium sediminicola</name>
    <dbReference type="NCBI Taxonomy" id="2024550"/>
    <lineage>
        <taxon>Bacteria</taxon>
        <taxon>Pseudomonadati</taxon>
        <taxon>Pseudomonadota</taxon>
        <taxon>Betaproteobacteria</taxon>
        <taxon>Rhodocyclales</taxon>
        <taxon>Zoogloeaceae</taxon>
        <taxon>Uliginosibacterium</taxon>
    </lineage>
</organism>
<evidence type="ECO:0000256" key="10">
    <source>
        <dbReference type="ARBA" id="ARBA00022984"/>
    </source>
</evidence>
<keyword evidence="8 16" id="KW-0378">Hydrolase</keyword>
<comment type="pathway">
    <text evidence="2">Cell wall biogenesis; peptidoglycan biosynthesis.</text>
</comment>
<dbReference type="InterPro" id="IPR018044">
    <property type="entry name" value="Peptidase_S11"/>
</dbReference>
<dbReference type="InterPro" id="IPR001967">
    <property type="entry name" value="Peptidase_S11_N"/>
</dbReference>
<proteinExistence type="inferred from homology"/>
<feature type="signal peptide" evidence="14">
    <location>
        <begin position="1"/>
        <end position="20"/>
    </location>
</feature>
<dbReference type="Gene3D" id="2.60.410.10">
    <property type="entry name" value="D-Ala-D-Ala carboxypeptidase, C-terminal domain"/>
    <property type="match status" value="1"/>
</dbReference>
<keyword evidence="11" id="KW-0961">Cell wall biogenesis/degradation</keyword>
<name>A0ABU9YUZ9_9RHOO</name>
<evidence type="ECO:0000256" key="1">
    <source>
        <dbReference type="ARBA" id="ARBA00003217"/>
    </source>
</evidence>
<keyword evidence="9" id="KW-0133">Cell shape</keyword>
<dbReference type="SUPFAM" id="SSF56601">
    <property type="entry name" value="beta-lactamase/transpeptidase-like"/>
    <property type="match status" value="1"/>
</dbReference>
<dbReference type="PANTHER" id="PTHR21581">
    <property type="entry name" value="D-ALANYL-D-ALANINE CARBOXYPEPTIDASE"/>
    <property type="match status" value="1"/>
</dbReference>
<gene>
    <name evidence="16" type="ORF">ABDB84_03620</name>
</gene>
<evidence type="ECO:0000256" key="13">
    <source>
        <dbReference type="RuleBase" id="RU004016"/>
    </source>
</evidence>
<dbReference type="EC" id="3.4.16.4" evidence="4"/>
<dbReference type="Pfam" id="PF00768">
    <property type="entry name" value="Peptidase_S11"/>
    <property type="match status" value="1"/>
</dbReference>
<comment type="similarity">
    <text evidence="3 13">Belongs to the peptidase S11 family.</text>
</comment>
<evidence type="ECO:0000313" key="16">
    <source>
        <dbReference type="EMBL" id="MEN3067554.1"/>
    </source>
</evidence>
<evidence type="ECO:0000256" key="4">
    <source>
        <dbReference type="ARBA" id="ARBA00012448"/>
    </source>
</evidence>
<evidence type="ECO:0000259" key="15">
    <source>
        <dbReference type="SMART" id="SM00936"/>
    </source>
</evidence>
<evidence type="ECO:0000256" key="2">
    <source>
        <dbReference type="ARBA" id="ARBA00004752"/>
    </source>
</evidence>
<reference evidence="16 17" key="1">
    <citation type="journal article" date="2018" name="Int. J. Syst. Evol. Microbiol.">
        <title>Uliginosibacterium sediminicola sp. nov., isolated from freshwater sediment.</title>
        <authorList>
            <person name="Hwang W.M."/>
            <person name="Kim S.M."/>
            <person name="Kang K."/>
            <person name="Ahn T.Y."/>
        </authorList>
    </citation>
    <scope>NUCLEOTIDE SEQUENCE [LARGE SCALE GENOMIC DNA]</scope>
    <source>
        <strain evidence="16 17">M1-21</strain>
    </source>
</reference>
<keyword evidence="17" id="KW-1185">Reference proteome</keyword>
<dbReference type="GO" id="GO:0004180">
    <property type="term" value="F:carboxypeptidase activity"/>
    <property type="evidence" value="ECO:0007669"/>
    <property type="project" value="UniProtKB-KW"/>
</dbReference>
<evidence type="ECO:0000313" key="17">
    <source>
        <dbReference type="Proteomes" id="UP001410394"/>
    </source>
</evidence>
<keyword evidence="5 16" id="KW-0121">Carboxypeptidase</keyword>
<evidence type="ECO:0000256" key="5">
    <source>
        <dbReference type="ARBA" id="ARBA00022645"/>
    </source>
</evidence>
<evidence type="ECO:0000256" key="3">
    <source>
        <dbReference type="ARBA" id="ARBA00007164"/>
    </source>
</evidence>